<dbReference type="PANTHER" id="PTHR43637:SF2">
    <property type="entry name" value="PROTEIN GVPD 1"/>
    <property type="match status" value="1"/>
</dbReference>
<dbReference type="EMBL" id="CP001899">
    <property type="protein sequence ID" value="ADC64466.1"/>
    <property type="molecule type" value="Genomic_DNA"/>
</dbReference>
<dbReference type="RefSeq" id="WP_012964813.1">
    <property type="nucleotide sequence ID" value="NC_013849.1"/>
</dbReference>
<dbReference type="SUPFAM" id="SSF52540">
    <property type="entry name" value="P-loop containing nucleoside triphosphate hydrolases"/>
    <property type="match status" value="1"/>
</dbReference>
<gene>
    <name evidence="4" type="ordered locus">Ferp_0285</name>
</gene>
<evidence type="ECO:0000259" key="3">
    <source>
        <dbReference type="PROSITE" id="PS51146"/>
    </source>
</evidence>
<dbReference type="KEGG" id="fpl:Ferp_0285"/>
<dbReference type="eggNOG" id="arCOG01171">
    <property type="taxonomic scope" value="Archaea"/>
</dbReference>
<dbReference type="AlphaFoldDB" id="D3S2D6"/>
<dbReference type="Gene3D" id="3.40.50.300">
    <property type="entry name" value="P-loop containing nucleotide triphosphate hydrolases"/>
    <property type="match status" value="1"/>
</dbReference>
<name>D3S2D6_FERPA</name>
<dbReference type="HOGENOM" id="CLU_023669_3_1_2"/>
<feature type="domain" description="KaiC" evidence="3">
    <location>
        <begin position="2"/>
        <end position="231"/>
    </location>
</feature>
<keyword evidence="2" id="KW-0067">ATP-binding</keyword>
<accession>D3S2D6</accession>
<dbReference type="InterPro" id="IPR014774">
    <property type="entry name" value="KaiC-like_dom"/>
</dbReference>
<dbReference type="PROSITE" id="PS51146">
    <property type="entry name" value="KAIC"/>
    <property type="match status" value="1"/>
</dbReference>
<dbReference type="PaxDb" id="589924-Ferp_0285"/>
<dbReference type="PANTHER" id="PTHR43637">
    <property type="entry name" value="UPF0273 PROTEIN TM_0370"/>
    <property type="match status" value="1"/>
</dbReference>
<dbReference type="OrthoDB" id="49590at2157"/>
<sequence>MERLSTGILSLDSQLGGGFPAGSFIVLLEDPGAGADYFTYHFVAEGLKRGEKALYISTEETEEEIKRNVQMISGINPEGLDIVDLLTPKVSPKGDAKAYLRAITQDPYKRVSDEIFKSDHQRGVLHSLTYFVENYRWEEVKELINKLTIQTRRNNSVFLATFTKGMFDQKIETAIKHYADGVIELSLREVETEIQRRLKIIKIKATIVPKSILRYDITDKGIRVESLMRVL</sequence>
<organism evidence="4 5">
    <name type="scientific">Ferroglobus placidus (strain DSM 10642 / AEDII12DO)</name>
    <dbReference type="NCBI Taxonomy" id="589924"/>
    <lineage>
        <taxon>Archaea</taxon>
        <taxon>Methanobacteriati</taxon>
        <taxon>Methanobacteriota</taxon>
        <taxon>Archaeoglobi</taxon>
        <taxon>Archaeoglobales</taxon>
        <taxon>Archaeoglobaceae</taxon>
        <taxon>Ferroglobus</taxon>
    </lineage>
</organism>
<evidence type="ECO:0000313" key="4">
    <source>
        <dbReference type="EMBL" id="ADC64466.1"/>
    </source>
</evidence>
<protein>
    <recommendedName>
        <fullName evidence="3">KaiC domain-containing protein</fullName>
    </recommendedName>
</protein>
<proteinExistence type="predicted"/>
<reference evidence="5" key="1">
    <citation type="submission" date="2010-02" db="EMBL/GenBank/DDBJ databases">
        <title>Complete sequence of Ferroglobus placidus DSM 10642.</title>
        <authorList>
            <consortium name="US DOE Joint Genome Institute"/>
            <person name="Lucas S."/>
            <person name="Copeland A."/>
            <person name="Lapidus A."/>
            <person name="Cheng J.-F."/>
            <person name="Bruce D."/>
            <person name="Goodwin L."/>
            <person name="Pitluck S."/>
            <person name="Saunders E."/>
            <person name="Brettin T."/>
            <person name="Detter J.C."/>
            <person name="Han C."/>
            <person name="Tapia R."/>
            <person name="Larimer F."/>
            <person name="Land M."/>
            <person name="Hauser L."/>
            <person name="Kyrpides N."/>
            <person name="Ivanova N."/>
            <person name="Holmes D."/>
            <person name="Lovley D."/>
            <person name="Kyrpides N."/>
            <person name="Anderson I.J."/>
            <person name="Woyke T."/>
        </authorList>
    </citation>
    <scope>NUCLEOTIDE SEQUENCE [LARGE SCALE GENOMIC DNA]</scope>
    <source>
        <strain evidence="5">DSM 10642 / AEDII12DO</strain>
    </source>
</reference>
<dbReference type="Proteomes" id="UP000002613">
    <property type="component" value="Chromosome"/>
</dbReference>
<keyword evidence="5" id="KW-1185">Reference proteome</keyword>
<dbReference type="InterPro" id="IPR010624">
    <property type="entry name" value="KaiC_dom"/>
</dbReference>
<dbReference type="InterPro" id="IPR027417">
    <property type="entry name" value="P-loop_NTPase"/>
</dbReference>
<evidence type="ECO:0000256" key="1">
    <source>
        <dbReference type="ARBA" id="ARBA00022741"/>
    </source>
</evidence>
<dbReference type="GO" id="GO:0005524">
    <property type="term" value="F:ATP binding"/>
    <property type="evidence" value="ECO:0007669"/>
    <property type="project" value="UniProtKB-KW"/>
</dbReference>
<evidence type="ECO:0000313" key="5">
    <source>
        <dbReference type="Proteomes" id="UP000002613"/>
    </source>
</evidence>
<keyword evidence="1" id="KW-0547">Nucleotide-binding</keyword>
<reference evidence="4 5" key="2">
    <citation type="journal article" date="2011" name="Stand. Genomic Sci.">
        <title>Complete genome sequence of Ferroglobus placidus AEDII12DO.</title>
        <authorList>
            <person name="Anderson I."/>
            <person name="Risso C."/>
            <person name="Holmes D."/>
            <person name="Lucas S."/>
            <person name="Copeland A."/>
            <person name="Lapidus A."/>
            <person name="Cheng J.F."/>
            <person name="Bruce D."/>
            <person name="Goodwin L."/>
            <person name="Pitluck S."/>
            <person name="Saunders E."/>
            <person name="Brettin T."/>
            <person name="Detter J.C."/>
            <person name="Han C."/>
            <person name="Tapia R."/>
            <person name="Larimer F."/>
            <person name="Land M."/>
            <person name="Hauser L."/>
            <person name="Woyke T."/>
            <person name="Lovley D."/>
            <person name="Kyrpides N."/>
            <person name="Ivanova N."/>
        </authorList>
    </citation>
    <scope>NUCLEOTIDE SEQUENCE [LARGE SCALE GENOMIC DNA]</scope>
    <source>
        <strain evidence="5">DSM 10642 / AEDII12DO</strain>
    </source>
</reference>
<dbReference type="Pfam" id="PF06745">
    <property type="entry name" value="ATPase"/>
    <property type="match status" value="1"/>
</dbReference>
<dbReference type="STRING" id="589924.Ferp_0285"/>
<dbReference type="GeneID" id="8777782"/>
<evidence type="ECO:0000256" key="2">
    <source>
        <dbReference type="ARBA" id="ARBA00022840"/>
    </source>
</evidence>